<accession>L8GEG1</accession>
<dbReference type="Proteomes" id="UP000011064">
    <property type="component" value="Unassembled WGS sequence"/>
</dbReference>
<evidence type="ECO:0000256" key="1">
    <source>
        <dbReference type="SAM" id="Phobius"/>
    </source>
</evidence>
<dbReference type="Pfam" id="PF04982">
    <property type="entry name" value="TM_HPP"/>
    <property type="match status" value="1"/>
</dbReference>
<protein>
    <recommendedName>
        <fullName evidence="2">HPP transmembrane region domain-containing protein</fullName>
    </recommendedName>
</protein>
<keyword evidence="4" id="KW-1185">Reference proteome</keyword>
<dbReference type="InterPro" id="IPR058581">
    <property type="entry name" value="TM_HPP"/>
</dbReference>
<evidence type="ECO:0000259" key="2">
    <source>
        <dbReference type="Pfam" id="PF04982"/>
    </source>
</evidence>
<evidence type="ECO:0000313" key="4">
    <source>
        <dbReference type="Proteomes" id="UP000011064"/>
    </source>
</evidence>
<sequence length="280" mass="29605">MTLRHRPPPEPLHPPPRLHLLPGPLAHLLGHRPHPHPLPPTLLTTLLALLGTFTGLALATLLFHHLPSLSPATDTNPLIIASLGATAILLYSTPASPLAQPRPLLLGQTISATVGILIALAFRSLGPEEFERLRWLAGALAVAVAAAVMAITKTVHPPAGATALLAVTSDEIVELGWGLLALIEVGCAAMLVVALVWGNVHGGRRYPVFWWTEMELGKGGVEEAGLEVEKEMEEGRGERVVVLPQGFVLSEGEREVLERIAERVAAAAAAKGAPEVKVVS</sequence>
<reference evidence="4" key="1">
    <citation type="submission" date="2010-09" db="EMBL/GenBank/DDBJ databases">
        <title>The genome sequence of Geomyces destructans 20631-21.</title>
        <authorList>
            <consortium name="The Broad Institute Genome Sequencing Platform"/>
            <person name="Cuomo C.A."/>
            <person name="Blehert D.S."/>
            <person name="Lorch J.M."/>
            <person name="Young S.K."/>
            <person name="Zeng Q."/>
            <person name="Gargeya S."/>
            <person name="Fitzgerald M."/>
            <person name="Haas B."/>
            <person name="Abouelleil A."/>
            <person name="Alvarado L."/>
            <person name="Arachchi H.M."/>
            <person name="Berlin A."/>
            <person name="Brown A."/>
            <person name="Chapman S.B."/>
            <person name="Chen Z."/>
            <person name="Dunbar C."/>
            <person name="Freedman E."/>
            <person name="Gearin G."/>
            <person name="Gellesch M."/>
            <person name="Goldberg J."/>
            <person name="Griggs A."/>
            <person name="Gujja S."/>
            <person name="Heiman D."/>
            <person name="Howarth C."/>
            <person name="Larson L."/>
            <person name="Lui A."/>
            <person name="MacDonald P.J.P."/>
            <person name="Montmayeur A."/>
            <person name="Murphy C."/>
            <person name="Neiman D."/>
            <person name="Pearson M."/>
            <person name="Priest M."/>
            <person name="Roberts A."/>
            <person name="Saif S."/>
            <person name="Shea T."/>
            <person name="Shenoy N."/>
            <person name="Sisk P."/>
            <person name="Stolte C."/>
            <person name="Sykes S."/>
            <person name="Wortman J."/>
            <person name="Nusbaum C."/>
            <person name="Birren B."/>
        </authorList>
    </citation>
    <scope>NUCLEOTIDE SEQUENCE [LARGE SCALE GENOMIC DNA]</scope>
    <source>
        <strain evidence="4">ATCC MYA-4855 / 20631-21</strain>
    </source>
</reference>
<dbReference type="PANTHER" id="PTHR33741">
    <property type="entry name" value="TRANSMEMBRANE PROTEIN DDB_G0269096-RELATED"/>
    <property type="match status" value="1"/>
</dbReference>
<keyword evidence="1" id="KW-0472">Membrane</keyword>
<proteinExistence type="predicted"/>
<dbReference type="STRING" id="658429.L8GEG1"/>
<dbReference type="VEuPathDB" id="FungiDB:GMDG_04816"/>
<dbReference type="AlphaFoldDB" id="L8GEG1"/>
<dbReference type="OrthoDB" id="3440081at2759"/>
<organism evidence="3 4">
    <name type="scientific">Pseudogymnoascus destructans (strain ATCC MYA-4855 / 20631-21)</name>
    <name type="common">Bat white-nose syndrome fungus</name>
    <name type="synonym">Geomyces destructans</name>
    <dbReference type="NCBI Taxonomy" id="658429"/>
    <lineage>
        <taxon>Eukaryota</taxon>
        <taxon>Fungi</taxon>
        <taxon>Dikarya</taxon>
        <taxon>Ascomycota</taxon>
        <taxon>Pezizomycotina</taxon>
        <taxon>Leotiomycetes</taxon>
        <taxon>Thelebolales</taxon>
        <taxon>Thelebolaceae</taxon>
        <taxon>Pseudogymnoascus</taxon>
    </lineage>
</organism>
<dbReference type="EMBL" id="GL573260">
    <property type="protein sequence ID" value="ELR10541.1"/>
    <property type="molecule type" value="Genomic_DNA"/>
</dbReference>
<feature type="domain" description="HPP transmembrane region" evidence="2">
    <location>
        <begin position="41"/>
        <end position="207"/>
    </location>
</feature>
<dbReference type="HOGENOM" id="CLU_040397_3_0_1"/>
<keyword evidence="1" id="KW-0812">Transmembrane</keyword>
<gene>
    <name evidence="3" type="ORF">GMDG_04816</name>
</gene>
<feature type="transmembrane region" description="Helical" evidence="1">
    <location>
        <begin position="42"/>
        <end position="63"/>
    </location>
</feature>
<dbReference type="PANTHER" id="PTHR33741:SF5">
    <property type="entry name" value="TRANSMEMBRANE PROTEIN DDB_G0269096-RELATED"/>
    <property type="match status" value="1"/>
</dbReference>
<feature type="transmembrane region" description="Helical" evidence="1">
    <location>
        <begin position="175"/>
        <end position="197"/>
    </location>
</feature>
<name>L8GEG1_PSED2</name>
<dbReference type="InterPro" id="IPR007065">
    <property type="entry name" value="HPP"/>
</dbReference>
<keyword evidence="1" id="KW-1133">Transmembrane helix</keyword>
<feature type="transmembrane region" description="Helical" evidence="1">
    <location>
        <begin position="135"/>
        <end position="155"/>
    </location>
</feature>
<feature type="transmembrane region" description="Helical" evidence="1">
    <location>
        <begin position="75"/>
        <end position="92"/>
    </location>
</feature>
<feature type="transmembrane region" description="Helical" evidence="1">
    <location>
        <begin position="104"/>
        <end position="123"/>
    </location>
</feature>
<dbReference type="InParanoid" id="L8GEG1"/>
<evidence type="ECO:0000313" key="3">
    <source>
        <dbReference type="EMBL" id="ELR10541.1"/>
    </source>
</evidence>